<dbReference type="Pfam" id="PF12631">
    <property type="entry name" value="MnmE_helical"/>
    <property type="match status" value="1"/>
</dbReference>
<dbReference type="InterPro" id="IPR005225">
    <property type="entry name" value="Small_GTP-bd"/>
</dbReference>
<dbReference type="EC" id="3.6.-.-" evidence="6"/>
<dbReference type="Proteomes" id="UP000474957">
    <property type="component" value="Unassembled WGS sequence"/>
</dbReference>
<dbReference type="PROSITE" id="PS51709">
    <property type="entry name" value="G_TRME"/>
    <property type="match status" value="1"/>
</dbReference>
<comment type="subcellular location">
    <subcellularLocation>
        <location evidence="6">Cytoplasm</location>
    </subcellularLocation>
</comment>
<dbReference type="CDD" id="cd04164">
    <property type="entry name" value="trmE"/>
    <property type="match status" value="1"/>
</dbReference>
<dbReference type="Pfam" id="PF01926">
    <property type="entry name" value="MMR_HSR1"/>
    <property type="match status" value="1"/>
</dbReference>
<keyword evidence="5 6" id="KW-0342">GTP-binding</keyword>
<dbReference type="PANTHER" id="PTHR42714">
    <property type="entry name" value="TRNA MODIFICATION GTPASE GTPBP3"/>
    <property type="match status" value="1"/>
</dbReference>
<dbReference type="GO" id="GO:0003924">
    <property type="term" value="F:GTPase activity"/>
    <property type="evidence" value="ECO:0007669"/>
    <property type="project" value="UniProtKB-UniRule"/>
</dbReference>
<dbReference type="NCBIfam" id="NF003661">
    <property type="entry name" value="PRK05291.1-3"/>
    <property type="match status" value="1"/>
</dbReference>
<reference evidence="8 9" key="1">
    <citation type="submission" date="2019-10" db="EMBL/GenBank/DDBJ databases">
        <title>Cognatihalovulum marinum gen. nov. sp. nov., a new member of the family Rhodobacteraceae isolated from deep seawater of the Northwest Indian Ocean.</title>
        <authorList>
            <person name="Ruan C."/>
            <person name="Wang J."/>
            <person name="Zheng X."/>
            <person name="Song L."/>
            <person name="Zhu Y."/>
            <person name="Huang Y."/>
            <person name="Lu Z."/>
            <person name="Du W."/>
            <person name="Huang L."/>
            <person name="Dai X."/>
        </authorList>
    </citation>
    <scope>NUCLEOTIDE SEQUENCE [LARGE SCALE GENOMIC DNA]</scope>
    <source>
        <strain evidence="8 9">2CG4</strain>
    </source>
</reference>
<sequence>MSDTIAAVATARGQAGVAVVRLSGPEAFRVGAALAGTLPAVGTARVRVLRDPGTGEVLDQALVIAFADGQSFTGEKTVEFQIHGSIAVETAVLRGLLSDDAVRLAEPGEFTRRAMENGRMDLSQVEGLSDLVVAETEAQRRQALTVMRGAIGTLAAGWRKDLIRASALVEATIDFADEELPGGLADEAHARIDGVLRELRDQLAGSDSAERVRQGFEVAIVGAPNVGKSTLLNALAGREAAITSDVAGTTRDVIEVRMDLNGLAVTLLDTAGVRDTDDRVEALGVSRARERALHADLRIFLGAAPVEGLWRPGDLLVHPKADLGAGNADLAVSGLTGAGVSKLLEAVTAELSGRLAGSSVMIRLRHRQAVEGAVAALESARLHVQDMPDASDLAAEDLRVAVRRLDSLIGKVDVEALLDDIFASFCLGK</sequence>
<keyword evidence="4 6" id="KW-0630">Potassium</keyword>
<feature type="binding site" evidence="6">
    <location>
        <position position="249"/>
    </location>
    <ligand>
        <name>K(+)</name>
        <dbReference type="ChEBI" id="CHEBI:29103"/>
    </ligand>
</feature>
<dbReference type="InterPro" id="IPR027417">
    <property type="entry name" value="P-loop_NTPase"/>
</dbReference>
<evidence type="ECO:0000256" key="5">
    <source>
        <dbReference type="ARBA" id="ARBA00023134"/>
    </source>
</evidence>
<keyword evidence="6" id="KW-0378">Hydrolase</keyword>
<dbReference type="AlphaFoldDB" id="A0A6L5Z3T2"/>
<comment type="caution">
    <text evidence="6">Lacks conserved residue(s) required for the propagation of feature annotation.</text>
</comment>
<evidence type="ECO:0000256" key="4">
    <source>
        <dbReference type="ARBA" id="ARBA00022958"/>
    </source>
</evidence>
<dbReference type="CDD" id="cd14858">
    <property type="entry name" value="TrmE_N"/>
    <property type="match status" value="1"/>
</dbReference>
<dbReference type="GO" id="GO:0046872">
    <property type="term" value="F:metal ion binding"/>
    <property type="evidence" value="ECO:0007669"/>
    <property type="project" value="UniProtKB-KW"/>
</dbReference>
<feature type="binding site" evidence="6">
    <location>
        <begin position="269"/>
        <end position="272"/>
    </location>
    <ligand>
        <name>GTP</name>
        <dbReference type="ChEBI" id="CHEBI:37565"/>
    </ligand>
</feature>
<feature type="binding site" evidence="6">
    <location>
        <position position="225"/>
    </location>
    <ligand>
        <name>K(+)</name>
        <dbReference type="ChEBI" id="CHEBI:29103"/>
    </ligand>
</feature>
<comment type="cofactor">
    <cofactor evidence="6">
        <name>K(+)</name>
        <dbReference type="ChEBI" id="CHEBI:29103"/>
    </cofactor>
    <text evidence="6">Binds 1 potassium ion per subunit.</text>
</comment>
<feature type="binding site" evidence="6">
    <location>
        <position position="79"/>
    </location>
    <ligand>
        <name>(6S)-5-formyl-5,6,7,8-tetrahydrofolate</name>
        <dbReference type="ChEBI" id="CHEBI:57457"/>
    </ligand>
</feature>
<comment type="similarity">
    <text evidence="1 6">Belongs to the TRAFAC class TrmE-Era-EngA-EngB-Septin-like GTPase superfamily. TrmE GTPase family.</text>
</comment>
<dbReference type="InterPro" id="IPR027368">
    <property type="entry name" value="MnmE_dom2"/>
</dbReference>
<dbReference type="SUPFAM" id="SSF116878">
    <property type="entry name" value="TrmE connector domain"/>
    <property type="match status" value="1"/>
</dbReference>
<dbReference type="InterPro" id="IPR027266">
    <property type="entry name" value="TrmE/GcvT-like"/>
</dbReference>
<keyword evidence="6" id="KW-0963">Cytoplasm</keyword>
<proteinExistence type="inferred from homology"/>
<feature type="binding site" evidence="6">
    <location>
        <position position="429"/>
    </location>
    <ligand>
        <name>(6S)-5-formyl-5,6,7,8-tetrahydrofolate</name>
        <dbReference type="ChEBI" id="CHEBI:57457"/>
    </ligand>
</feature>
<feature type="binding site" evidence="6">
    <location>
        <position position="246"/>
    </location>
    <ligand>
        <name>K(+)</name>
        <dbReference type="ChEBI" id="CHEBI:29103"/>
    </ligand>
</feature>
<dbReference type="SUPFAM" id="SSF103025">
    <property type="entry name" value="Folate-binding domain"/>
    <property type="match status" value="1"/>
</dbReference>
<dbReference type="InterPro" id="IPR018948">
    <property type="entry name" value="GTP-bd_TrmE_N"/>
</dbReference>
<dbReference type="RefSeq" id="WP_154447159.1">
    <property type="nucleotide sequence ID" value="NZ_WIND01000011.1"/>
</dbReference>
<evidence type="ECO:0000313" key="8">
    <source>
        <dbReference type="EMBL" id="MSU90672.1"/>
    </source>
</evidence>
<keyword evidence="6" id="KW-0460">Magnesium</keyword>
<evidence type="ECO:0000256" key="1">
    <source>
        <dbReference type="ARBA" id="ARBA00011043"/>
    </source>
</evidence>
<comment type="function">
    <text evidence="6">Exhibits a very high intrinsic GTPase hydrolysis rate. Involved in the addition of a carboxymethylaminomethyl (cmnm) group at the wobble position (U34) of certain tRNAs, forming tRNA-cmnm(5)s(2)U34.</text>
</comment>
<evidence type="ECO:0000256" key="3">
    <source>
        <dbReference type="ARBA" id="ARBA00022741"/>
    </source>
</evidence>
<dbReference type="Gene3D" id="3.40.50.300">
    <property type="entry name" value="P-loop containing nucleotide triphosphate hydrolases"/>
    <property type="match status" value="1"/>
</dbReference>
<dbReference type="InterPro" id="IPR006073">
    <property type="entry name" value="GTP-bd"/>
</dbReference>
<comment type="subunit">
    <text evidence="6">Homodimer. Heterotetramer of two MnmE and two MnmG subunits.</text>
</comment>
<feature type="binding site" evidence="6">
    <location>
        <position position="119"/>
    </location>
    <ligand>
        <name>(6S)-5-formyl-5,6,7,8-tetrahydrofolate</name>
        <dbReference type="ChEBI" id="CHEBI:57457"/>
    </ligand>
</feature>
<dbReference type="InterPro" id="IPR025867">
    <property type="entry name" value="MnmE_helical"/>
</dbReference>
<feature type="binding site" evidence="6">
    <location>
        <begin position="225"/>
        <end position="230"/>
    </location>
    <ligand>
        <name>GTP</name>
        <dbReference type="ChEBI" id="CHEBI:37565"/>
    </ligand>
</feature>
<dbReference type="GO" id="GO:0005525">
    <property type="term" value="F:GTP binding"/>
    <property type="evidence" value="ECO:0007669"/>
    <property type="project" value="UniProtKB-UniRule"/>
</dbReference>
<feature type="binding site" evidence="6">
    <location>
        <begin position="244"/>
        <end position="250"/>
    </location>
    <ligand>
        <name>GTP</name>
        <dbReference type="ChEBI" id="CHEBI:37565"/>
    </ligand>
</feature>
<organism evidence="8 9">
    <name type="scientific">Halovulum marinum</name>
    <dbReference type="NCBI Taxonomy" id="2662447"/>
    <lineage>
        <taxon>Bacteria</taxon>
        <taxon>Pseudomonadati</taxon>
        <taxon>Pseudomonadota</taxon>
        <taxon>Alphaproteobacteria</taxon>
        <taxon>Rhodobacterales</taxon>
        <taxon>Paracoccaceae</taxon>
        <taxon>Halovulum</taxon>
    </lineage>
</organism>
<dbReference type="GO" id="GO:0002098">
    <property type="term" value="P:tRNA wobble uridine modification"/>
    <property type="evidence" value="ECO:0007669"/>
    <property type="project" value="TreeGrafter"/>
</dbReference>
<accession>A0A6L5Z3T2</accession>
<feature type="domain" description="TrmE-type G" evidence="7">
    <location>
        <begin position="215"/>
        <end position="352"/>
    </location>
</feature>
<comment type="caution">
    <text evidence="8">The sequence shown here is derived from an EMBL/GenBank/DDBJ whole genome shotgun (WGS) entry which is preliminary data.</text>
</comment>
<dbReference type="GO" id="GO:0005737">
    <property type="term" value="C:cytoplasm"/>
    <property type="evidence" value="ECO:0007669"/>
    <property type="project" value="UniProtKB-SubCell"/>
</dbReference>
<protein>
    <recommendedName>
        <fullName evidence="6">tRNA modification GTPase MnmE</fullName>
        <ecNumber evidence="6">3.6.-.-</ecNumber>
    </recommendedName>
</protein>
<dbReference type="PANTHER" id="PTHR42714:SF2">
    <property type="entry name" value="TRNA MODIFICATION GTPASE GTPBP3, MITOCHONDRIAL"/>
    <property type="match status" value="1"/>
</dbReference>
<dbReference type="Gene3D" id="1.20.120.430">
    <property type="entry name" value="tRNA modification GTPase MnmE domain 2"/>
    <property type="match status" value="1"/>
</dbReference>
<dbReference type="EMBL" id="WIND01000011">
    <property type="protein sequence ID" value="MSU90672.1"/>
    <property type="molecule type" value="Genomic_DNA"/>
</dbReference>
<dbReference type="InterPro" id="IPR031168">
    <property type="entry name" value="G_TrmE"/>
</dbReference>
<keyword evidence="6" id="KW-0479">Metal-binding</keyword>
<dbReference type="Pfam" id="PF10396">
    <property type="entry name" value="TrmE_N"/>
    <property type="match status" value="1"/>
</dbReference>
<dbReference type="InterPro" id="IPR004520">
    <property type="entry name" value="GTPase_MnmE"/>
</dbReference>
<evidence type="ECO:0000313" key="9">
    <source>
        <dbReference type="Proteomes" id="UP000474957"/>
    </source>
</evidence>
<feature type="binding site" evidence="6">
    <location>
        <position position="244"/>
    </location>
    <ligand>
        <name>K(+)</name>
        <dbReference type="ChEBI" id="CHEBI:29103"/>
    </ligand>
</feature>
<keyword evidence="2 6" id="KW-0819">tRNA processing</keyword>
<evidence type="ECO:0000256" key="6">
    <source>
        <dbReference type="HAMAP-Rule" id="MF_00379"/>
    </source>
</evidence>
<name>A0A6L5Z3T2_9RHOB</name>
<dbReference type="NCBIfam" id="TIGR00231">
    <property type="entry name" value="small_GTP"/>
    <property type="match status" value="1"/>
</dbReference>
<feature type="binding site" evidence="6">
    <location>
        <position position="21"/>
    </location>
    <ligand>
        <name>(6S)-5-formyl-5,6,7,8-tetrahydrofolate</name>
        <dbReference type="ChEBI" id="CHEBI:57457"/>
    </ligand>
</feature>
<dbReference type="GO" id="GO:0030488">
    <property type="term" value="P:tRNA methylation"/>
    <property type="evidence" value="ECO:0007669"/>
    <property type="project" value="TreeGrafter"/>
</dbReference>
<evidence type="ECO:0000256" key="2">
    <source>
        <dbReference type="ARBA" id="ARBA00022694"/>
    </source>
</evidence>
<dbReference type="HAMAP" id="MF_00379">
    <property type="entry name" value="GTPase_MnmE"/>
    <property type="match status" value="1"/>
</dbReference>
<feature type="binding site" evidence="6">
    <location>
        <position position="229"/>
    </location>
    <ligand>
        <name>Mg(2+)</name>
        <dbReference type="ChEBI" id="CHEBI:18420"/>
    </ligand>
</feature>
<dbReference type="Gene3D" id="3.30.1360.120">
    <property type="entry name" value="Probable tRNA modification gtpase trme, domain 1"/>
    <property type="match status" value="1"/>
</dbReference>
<keyword evidence="3 6" id="KW-0547">Nucleotide-binding</keyword>
<gene>
    <name evidence="6 8" type="primary">mnmE</name>
    <name evidence="6" type="synonym">trmE</name>
    <name evidence="8" type="ORF">GE300_13785</name>
</gene>
<feature type="binding site" evidence="6">
    <location>
        <position position="250"/>
    </location>
    <ligand>
        <name>Mg(2+)</name>
        <dbReference type="ChEBI" id="CHEBI:18420"/>
    </ligand>
</feature>
<evidence type="ECO:0000259" key="7">
    <source>
        <dbReference type="PROSITE" id="PS51709"/>
    </source>
</evidence>
<dbReference type="SUPFAM" id="SSF52540">
    <property type="entry name" value="P-loop containing nucleoside triphosphate hydrolases"/>
    <property type="match status" value="1"/>
</dbReference>
<keyword evidence="9" id="KW-1185">Reference proteome</keyword>